<dbReference type="SUPFAM" id="SSF56672">
    <property type="entry name" value="DNA/RNA polymerases"/>
    <property type="match status" value="1"/>
</dbReference>
<keyword evidence="4" id="KW-1185">Reference proteome</keyword>
<keyword evidence="3" id="KW-0808">Transferase</keyword>
<dbReference type="PANTHER" id="PTHR34047">
    <property type="entry name" value="NUCLEAR INTRON MATURASE 1, MITOCHONDRIAL-RELATED"/>
    <property type="match status" value="1"/>
</dbReference>
<evidence type="ECO:0000313" key="4">
    <source>
        <dbReference type="Proteomes" id="UP001597459"/>
    </source>
</evidence>
<gene>
    <name evidence="3" type="ORF">ACFSTE_22485</name>
</gene>
<dbReference type="PROSITE" id="PS50878">
    <property type="entry name" value="RT_POL"/>
    <property type="match status" value="1"/>
</dbReference>
<reference evidence="4" key="1">
    <citation type="journal article" date="2019" name="Int. J. Syst. Evol. Microbiol.">
        <title>The Global Catalogue of Microorganisms (GCM) 10K type strain sequencing project: providing services to taxonomists for standard genome sequencing and annotation.</title>
        <authorList>
            <consortium name="The Broad Institute Genomics Platform"/>
            <consortium name="The Broad Institute Genome Sequencing Center for Infectious Disease"/>
            <person name="Wu L."/>
            <person name="Ma J."/>
        </authorList>
    </citation>
    <scope>NUCLEOTIDE SEQUENCE [LARGE SCALE GENOMIC DNA]</scope>
    <source>
        <strain evidence="4">KCTC 42423</strain>
    </source>
</reference>
<name>A0ABW5NE53_9FLAO</name>
<dbReference type="Proteomes" id="UP001597459">
    <property type="component" value="Unassembled WGS sequence"/>
</dbReference>
<dbReference type="Pfam" id="PF00078">
    <property type="entry name" value="RVT_1"/>
    <property type="match status" value="1"/>
</dbReference>
<feature type="domain" description="Reverse transcriptase" evidence="2">
    <location>
        <begin position="1"/>
        <end position="304"/>
    </location>
</feature>
<dbReference type="CDD" id="cd01646">
    <property type="entry name" value="RT_Bac_retron_I"/>
    <property type="match status" value="1"/>
</dbReference>
<protein>
    <submittedName>
        <fullName evidence="3">Reverse transcriptase domain-containing protein</fullName>
    </submittedName>
</protein>
<evidence type="ECO:0000256" key="1">
    <source>
        <dbReference type="ARBA" id="ARBA00034120"/>
    </source>
</evidence>
<dbReference type="InterPro" id="IPR043502">
    <property type="entry name" value="DNA/RNA_pol_sf"/>
</dbReference>
<accession>A0ABW5NE53</accession>
<comment type="caution">
    <text evidence="3">The sequence shown here is derived from an EMBL/GenBank/DDBJ whole genome shotgun (WGS) entry which is preliminary data.</text>
</comment>
<dbReference type="InterPro" id="IPR000477">
    <property type="entry name" value="RT_dom"/>
</dbReference>
<organism evidence="3 4">
    <name type="scientific">Aquimarina hainanensis</name>
    <dbReference type="NCBI Taxonomy" id="1578017"/>
    <lineage>
        <taxon>Bacteria</taxon>
        <taxon>Pseudomonadati</taxon>
        <taxon>Bacteroidota</taxon>
        <taxon>Flavobacteriia</taxon>
        <taxon>Flavobacteriales</taxon>
        <taxon>Flavobacteriaceae</taxon>
        <taxon>Aquimarina</taxon>
    </lineage>
</organism>
<dbReference type="PANTHER" id="PTHR34047:SF8">
    <property type="entry name" value="PROTEIN YKFC"/>
    <property type="match status" value="1"/>
</dbReference>
<proteinExistence type="inferred from homology"/>
<keyword evidence="3" id="KW-0695">RNA-directed DNA polymerase</keyword>
<evidence type="ECO:0000259" key="2">
    <source>
        <dbReference type="PROSITE" id="PS50878"/>
    </source>
</evidence>
<keyword evidence="3" id="KW-0548">Nucleotidyltransferase</keyword>
<evidence type="ECO:0000313" key="3">
    <source>
        <dbReference type="EMBL" id="MFD2593623.1"/>
    </source>
</evidence>
<sequence length="551" mass="65037">MKNIFNYKSLKLAYERVKKSSTKDVRNFFGESLYKIKLDDNLRDLSERLQNQNFSPSRPFKYYEPKVIGTQRVKTVLSIEDSIVYQAIANHVAEKVYDEMQTTSSCVFGNILHENVKFGINILDDFNPDYSFFKNYVPLFNEFVNSVNQQLENNELTFKLDTDITGFFDSIPHSSLAFILQSNQIENSIIELLLLCLNIWSGTRNSPTFQVGIPTGPIASFFIANLLLHDLDKLMIDKSLSYFRYTDDFKIYSNEYIDLENGLLLIDSYLKDHALSINSKKTIIEKVSSDLDKEKKKALKNQSVSEIILSEDEKKLIESEYFEEFSMQRDYFELNVEPDEAVSIIERRIDDIENEIIENYYELIDDGMFVSDDLESLEVDLIGSAYIWRVYVRLLHQYNDKIKLSKTLIPIWIAGLNTFFWRANHFCWNLNNHPIDNEYKREIISIKEKYKRFEWFSYQTNILFIENINLSEEENLKVFENLKSESSPLIRLSLYKILLSNSDYSTINKDKLNDLIKNDKEPYIRYTLSDWFMNYRKEEISVELIKSWFSI</sequence>
<dbReference type="RefSeq" id="WP_378253903.1">
    <property type="nucleotide sequence ID" value="NZ_JBHSJV010000001.1"/>
</dbReference>
<dbReference type="InterPro" id="IPR051083">
    <property type="entry name" value="GrpII_Intron_Splice-Mob/Def"/>
</dbReference>
<dbReference type="EMBL" id="JBHULX010000048">
    <property type="protein sequence ID" value="MFD2593623.1"/>
    <property type="molecule type" value="Genomic_DNA"/>
</dbReference>
<comment type="similarity">
    <text evidence="1">Belongs to the bacterial reverse transcriptase family.</text>
</comment>
<dbReference type="GO" id="GO:0003964">
    <property type="term" value="F:RNA-directed DNA polymerase activity"/>
    <property type="evidence" value="ECO:0007669"/>
    <property type="project" value="UniProtKB-KW"/>
</dbReference>